<proteinExistence type="predicted"/>
<evidence type="ECO:0000256" key="1">
    <source>
        <dbReference type="ARBA" id="ARBA00012528"/>
    </source>
</evidence>
<dbReference type="PROSITE" id="PS50887">
    <property type="entry name" value="GGDEF"/>
    <property type="match status" value="1"/>
</dbReference>
<dbReference type="EC" id="2.7.7.65" evidence="1"/>
<name>A0AA48K7I8_9BACT</name>
<dbReference type="InterPro" id="IPR008984">
    <property type="entry name" value="SMAD_FHA_dom_sf"/>
</dbReference>
<evidence type="ECO:0000259" key="4">
    <source>
        <dbReference type="PROSITE" id="PS50887"/>
    </source>
</evidence>
<feature type="domain" description="GGDEF" evidence="4">
    <location>
        <begin position="182"/>
        <end position="317"/>
    </location>
</feature>
<dbReference type="SUPFAM" id="SSF49879">
    <property type="entry name" value="SMAD/FHA domain"/>
    <property type="match status" value="1"/>
</dbReference>
<dbReference type="NCBIfam" id="TIGR00254">
    <property type="entry name" value="GGDEF"/>
    <property type="match status" value="1"/>
</dbReference>
<dbReference type="GO" id="GO:1902201">
    <property type="term" value="P:negative regulation of bacterial-type flagellum-dependent cell motility"/>
    <property type="evidence" value="ECO:0007669"/>
    <property type="project" value="TreeGrafter"/>
</dbReference>
<dbReference type="Gene3D" id="2.60.200.20">
    <property type="match status" value="1"/>
</dbReference>
<dbReference type="Pfam" id="PF00498">
    <property type="entry name" value="FHA"/>
    <property type="match status" value="1"/>
</dbReference>
<evidence type="ECO:0000313" key="6">
    <source>
        <dbReference type="Proteomes" id="UP001238179"/>
    </source>
</evidence>
<dbReference type="Pfam" id="PF00990">
    <property type="entry name" value="GGDEF"/>
    <property type="match status" value="1"/>
</dbReference>
<accession>A0AA48K7I8</accession>
<dbReference type="InterPro" id="IPR000253">
    <property type="entry name" value="FHA_dom"/>
</dbReference>
<dbReference type="GO" id="GO:0043709">
    <property type="term" value="P:cell adhesion involved in single-species biofilm formation"/>
    <property type="evidence" value="ECO:0007669"/>
    <property type="project" value="TreeGrafter"/>
</dbReference>
<dbReference type="GO" id="GO:0052621">
    <property type="term" value="F:diguanylate cyclase activity"/>
    <property type="evidence" value="ECO:0007669"/>
    <property type="project" value="UniProtKB-EC"/>
</dbReference>
<organism evidence="5 6">
    <name type="scientific">Mesoterricola silvestris</name>
    <dbReference type="NCBI Taxonomy" id="2927979"/>
    <lineage>
        <taxon>Bacteria</taxon>
        <taxon>Pseudomonadati</taxon>
        <taxon>Acidobacteriota</taxon>
        <taxon>Holophagae</taxon>
        <taxon>Holophagales</taxon>
        <taxon>Holophagaceae</taxon>
        <taxon>Mesoterricola</taxon>
    </lineage>
</organism>
<dbReference type="InterPro" id="IPR050469">
    <property type="entry name" value="Diguanylate_Cyclase"/>
</dbReference>
<dbReference type="FunFam" id="3.30.70.270:FF:000001">
    <property type="entry name" value="Diguanylate cyclase domain protein"/>
    <property type="match status" value="1"/>
</dbReference>
<comment type="catalytic activity">
    <reaction evidence="2">
        <text>2 GTP = 3',3'-c-di-GMP + 2 diphosphate</text>
        <dbReference type="Rhea" id="RHEA:24898"/>
        <dbReference type="ChEBI" id="CHEBI:33019"/>
        <dbReference type="ChEBI" id="CHEBI:37565"/>
        <dbReference type="ChEBI" id="CHEBI:58805"/>
        <dbReference type="EC" id="2.7.7.65"/>
    </reaction>
</comment>
<evidence type="ECO:0000256" key="2">
    <source>
        <dbReference type="ARBA" id="ARBA00034247"/>
    </source>
</evidence>
<dbReference type="PANTHER" id="PTHR45138:SF9">
    <property type="entry name" value="DIGUANYLATE CYCLASE DGCM-RELATED"/>
    <property type="match status" value="1"/>
</dbReference>
<dbReference type="Proteomes" id="UP001238179">
    <property type="component" value="Chromosome"/>
</dbReference>
<evidence type="ECO:0000313" key="5">
    <source>
        <dbReference type="EMBL" id="BDU71166.1"/>
    </source>
</evidence>
<keyword evidence="6" id="KW-1185">Reference proteome</keyword>
<gene>
    <name evidence="5" type="ORF">METEAL_03400</name>
</gene>
<dbReference type="PROSITE" id="PS50006">
    <property type="entry name" value="FHA_DOMAIN"/>
    <property type="match status" value="1"/>
</dbReference>
<evidence type="ECO:0000259" key="3">
    <source>
        <dbReference type="PROSITE" id="PS50006"/>
    </source>
</evidence>
<dbReference type="CDD" id="cd00060">
    <property type="entry name" value="FHA"/>
    <property type="match status" value="1"/>
</dbReference>
<dbReference type="InterPro" id="IPR043128">
    <property type="entry name" value="Rev_trsase/Diguanyl_cyclase"/>
</dbReference>
<dbReference type="SMART" id="SM00240">
    <property type="entry name" value="FHA"/>
    <property type="match status" value="1"/>
</dbReference>
<dbReference type="EMBL" id="AP027080">
    <property type="protein sequence ID" value="BDU71166.1"/>
    <property type="molecule type" value="Genomic_DNA"/>
</dbReference>
<dbReference type="SUPFAM" id="SSF55073">
    <property type="entry name" value="Nucleotide cyclase"/>
    <property type="match status" value="1"/>
</dbReference>
<dbReference type="CDD" id="cd01949">
    <property type="entry name" value="GGDEF"/>
    <property type="match status" value="1"/>
</dbReference>
<dbReference type="InterPro" id="IPR029787">
    <property type="entry name" value="Nucleotide_cyclase"/>
</dbReference>
<dbReference type="Gene3D" id="3.30.70.270">
    <property type="match status" value="1"/>
</dbReference>
<dbReference type="AlphaFoldDB" id="A0AA48K7I8"/>
<dbReference type="KEGG" id="msil:METEAL_03400"/>
<sequence length="318" mass="34782">MPIQPPLYEEFAESDPPTLFASPLGDTLPPARGEWALIRYVGVPIGEVLALRTVSLTIGRSPENDLVLPEVEVSRHHARIELVGQEDQAPIVLISDLGSTNGTFVNGRKILTRNGPVSLQHGDVIRVGTHAFKLKHLDEMEKHYHEAVLAQTTVDSLTGLTNRASVLGFLEKQTDLARRHGRTLTLILCDLDHFKDVNDQHGHAVGDQVLKCFGQVVMGRLRASDHVGRIGGEEFLIVLPETEGREALAVAEELRKAVAEEAMAGHLPGQTFRVTCCFGIAQFRAEDADAGSLLARADVALYRAKSQGRNRVEFDGRA</sequence>
<dbReference type="PANTHER" id="PTHR45138">
    <property type="entry name" value="REGULATORY COMPONENTS OF SENSORY TRANSDUCTION SYSTEM"/>
    <property type="match status" value="1"/>
</dbReference>
<dbReference type="SMART" id="SM00267">
    <property type="entry name" value="GGDEF"/>
    <property type="match status" value="1"/>
</dbReference>
<feature type="domain" description="FHA" evidence="3">
    <location>
        <begin position="56"/>
        <end position="110"/>
    </location>
</feature>
<dbReference type="InterPro" id="IPR000160">
    <property type="entry name" value="GGDEF_dom"/>
</dbReference>
<dbReference type="RefSeq" id="WP_316414051.1">
    <property type="nucleotide sequence ID" value="NZ_AP027080.1"/>
</dbReference>
<dbReference type="GO" id="GO:0005886">
    <property type="term" value="C:plasma membrane"/>
    <property type="evidence" value="ECO:0007669"/>
    <property type="project" value="TreeGrafter"/>
</dbReference>
<protein>
    <recommendedName>
        <fullName evidence="1">diguanylate cyclase</fullName>
        <ecNumber evidence="1">2.7.7.65</ecNumber>
    </recommendedName>
</protein>
<reference evidence="6" key="1">
    <citation type="journal article" date="2023" name="Int. J. Syst. Evol. Microbiol.">
        <title>Mesoterricola silvestris gen. nov., sp. nov., Mesoterricola sediminis sp. nov., Geothrix oryzae sp. nov., Geothrix edaphica sp. nov., Geothrix rubra sp. nov., and Geothrix limicola sp. nov., six novel members of Acidobacteriota isolated from soils.</title>
        <authorList>
            <person name="Itoh H."/>
            <person name="Sugisawa Y."/>
            <person name="Mise K."/>
            <person name="Xu Z."/>
            <person name="Kuniyasu M."/>
            <person name="Ushijima N."/>
            <person name="Kawano K."/>
            <person name="Kobayashi E."/>
            <person name="Shiratori Y."/>
            <person name="Masuda Y."/>
            <person name="Senoo K."/>
        </authorList>
    </citation>
    <scope>NUCLEOTIDE SEQUENCE [LARGE SCALE GENOMIC DNA]</scope>
    <source>
        <strain evidence="6">W79</strain>
    </source>
</reference>